<dbReference type="GO" id="GO:0034632">
    <property type="term" value="F:retinol transmembrane transporter activity"/>
    <property type="evidence" value="ECO:0007669"/>
    <property type="project" value="InterPro"/>
</dbReference>
<organism evidence="2 6">
    <name type="scientific">Didymodactylos carnosus</name>
    <dbReference type="NCBI Taxonomy" id="1234261"/>
    <lineage>
        <taxon>Eukaryota</taxon>
        <taxon>Metazoa</taxon>
        <taxon>Spiralia</taxon>
        <taxon>Gnathifera</taxon>
        <taxon>Rotifera</taxon>
        <taxon>Eurotatoria</taxon>
        <taxon>Bdelloidea</taxon>
        <taxon>Philodinida</taxon>
        <taxon>Philodinidae</taxon>
        <taxon>Didymodactylos</taxon>
    </lineage>
</organism>
<dbReference type="InterPro" id="IPR026612">
    <property type="entry name" value="STRA6-like"/>
</dbReference>
<dbReference type="Pfam" id="PF14752">
    <property type="entry name" value="RBP_receptor"/>
    <property type="match status" value="1"/>
</dbReference>
<dbReference type="OrthoDB" id="2376984at2759"/>
<dbReference type="GO" id="GO:0038023">
    <property type="term" value="F:signaling receptor activity"/>
    <property type="evidence" value="ECO:0007669"/>
    <property type="project" value="InterPro"/>
</dbReference>
<gene>
    <name evidence="2" type="ORF">GPM918_LOCUS17361</name>
    <name evidence="3" type="ORF">OVA965_LOCUS20670</name>
    <name evidence="4" type="ORF">SRO942_LOCUS17362</name>
    <name evidence="5" type="ORF">TMI583_LOCUS21120</name>
</gene>
<keyword evidence="1" id="KW-0472">Membrane</keyword>
<dbReference type="Proteomes" id="UP000681722">
    <property type="component" value="Unassembled WGS sequence"/>
</dbReference>
<dbReference type="EMBL" id="CAJNOQ010004757">
    <property type="protein sequence ID" value="CAF1072773.1"/>
    <property type="molecule type" value="Genomic_DNA"/>
</dbReference>
<keyword evidence="6" id="KW-1185">Reference proteome</keyword>
<feature type="transmembrane region" description="Helical" evidence="1">
    <location>
        <begin position="6"/>
        <end position="27"/>
    </location>
</feature>
<protein>
    <submittedName>
        <fullName evidence="2">Uncharacterized protein</fullName>
    </submittedName>
</protein>
<evidence type="ECO:0000313" key="4">
    <source>
        <dbReference type="EMBL" id="CAF3839734.1"/>
    </source>
</evidence>
<evidence type="ECO:0000313" key="3">
    <source>
        <dbReference type="EMBL" id="CAF1131375.1"/>
    </source>
</evidence>
<keyword evidence="1" id="KW-0812">Transmembrane</keyword>
<dbReference type="EMBL" id="CAJNOK010011068">
    <property type="protein sequence ID" value="CAF1131375.1"/>
    <property type="molecule type" value="Genomic_DNA"/>
</dbReference>
<evidence type="ECO:0000313" key="2">
    <source>
        <dbReference type="EMBL" id="CAF1072773.1"/>
    </source>
</evidence>
<dbReference type="EMBL" id="CAJOBA010022034">
    <property type="protein sequence ID" value="CAF3915150.1"/>
    <property type="molecule type" value="Genomic_DNA"/>
</dbReference>
<dbReference type="Proteomes" id="UP000663829">
    <property type="component" value="Unassembled WGS sequence"/>
</dbReference>
<keyword evidence="1" id="KW-1133">Transmembrane helix</keyword>
<feature type="transmembrane region" description="Helical" evidence="1">
    <location>
        <begin position="171"/>
        <end position="193"/>
    </location>
</feature>
<dbReference type="AlphaFoldDB" id="A0A814M3J5"/>
<sequence length="288" mass="33309">MDQILPLLFATLYAWLDFSVSIVYQSLCKNSYPTRDKFFKTNGTDAAGLQIQLFFYGTGSTLVTIELCKDIPRYICMAYICVKLPVYLIRKIRLFYKNKHSLSSLFHSSDKMTREEKQLISYMKYSVEALYVRNLFIPAKYRPSSRALLSRIVPTKIYEFRDDFRFSTRIICLYSSVLMFLFVISIDLIVTYLPVLEQIRATIKEWFDFIFLKNAFPVPNLTAPFICAVLLAAAAICLQLAIQLVIIRRNLLQVYRGDDTEVPHRKTLQNVSTSTGNVHFAGISFNEK</sequence>
<dbReference type="Proteomes" id="UP000677228">
    <property type="component" value="Unassembled WGS sequence"/>
</dbReference>
<feature type="transmembrane region" description="Helical" evidence="1">
    <location>
        <begin position="221"/>
        <end position="246"/>
    </location>
</feature>
<evidence type="ECO:0000256" key="1">
    <source>
        <dbReference type="SAM" id="Phobius"/>
    </source>
</evidence>
<reference evidence="2" key="1">
    <citation type="submission" date="2021-02" db="EMBL/GenBank/DDBJ databases">
        <authorList>
            <person name="Nowell W R."/>
        </authorList>
    </citation>
    <scope>NUCLEOTIDE SEQUENCE</scope>
</reference>
<evidence type="ECO:0000313" key="5">
    <source>
        <dbReference type="EMBL" id="CAF3915150.1"/>
    </source>
</evidence>
<accession>A0A814M3J5</accession>
<dbReference type="Proteomes" id="UP000682733">
    <property type="component" value="Unassembled WGS sequence"/>
</dbReference>
<proteinExistence type="predicted"/>
<dbReference type="EMBL" id="CAJOBC010004758">
    <property type="protein sequence ID" value="CAF3839734.1"/>
    <property type="molecule type" value="Genomic_DNA"/>
</dbReference>
<name>A0A814M3J5_9BILA</name>
<evidence type="ECO:0000313" key="6">
    <source>
        <dbReference type="Proteomes" id="UP000663829"/>
    </source>
</evidence>
<comment type="caution">
    <text evidence="2">The sequence shown here is derived from an EMBL/GenBank/DDBJ whole genome shotgun (WGS) entry which is preliminary data.</text>
</comment>